<dbReference type="RefSeq" id="WP_159484022.1">
    <property type="nucleotide sequence ID" value="NZ_BLIP01000001.1"/>
</dbReference>
<proteinExistence type="predicted"/>
<dbReference type="SUPFAM" id="SSF54060">
    <property type="entry name" value="His-Me finger endonucleases"/>
    <property type="match status" value="1"/>
</dbReference>
<dbReference type="Gene3D" id="3.90.75.20">
    <property type="match status" value="1"/>
</dbReference>
<keyword evidence="5" id="KW-1185">Reference proteome</keyword>
<dbReference type="Proteomes" id="UP001210609">
    <property type="component" value="Chromosome"/>
</dbReference>
<accession>A0A640TA32</accession>
<dbReference type="InterPro" id="IPR044925">
    <property type="entry name" value="His-Me_finger_sf"/>
</dbReference>
<sequence>MTKRICMLDDCGRPHRGLGYCNRHYLKFKRFGDPLYATQRPDRPFCSIEGCREESRARGWCIKHYGRWRATGDPTGTKPRRERPPCSYEGCGKPHAANGYCGTHASRVRRTGTVKVRGGRTDCVVQDCVRVHWSGGYCSMHGQRVRKYGEPGPAFSFIGDGSPRRQGNGGYVMMTINGRRVSEHRYVMERALGRPLTADENVHHVNGDRQDNRLANLELWNTSQPAGQRVDDKVKWAADLLRLYAPELLSSPRLGAAS</sequence>
<dbReference type="AlphaFoldDB" id="A0A640TA32"/>
<keyword evidence="3" id="KW-0255">Endonuclease</keyword>
<organism evidence="2 4">
    <name type="scientific">Streptomyces nigrescens</name>
    <dbReference type="NCBI Taxonomy" id="1920"/>
    <lineage>
        <taxon>Bacteria</taxon>
        <taxon>Bacillati</taxon>
        <taxon>Actinomycetota</taxon>
        <taxon>Actinomycetes</taxon>
        <taxon>Kitasatosporales</taxon>
        <taxon>Streptomycetaceae</taxon>
        <taxon>Streptomyces</taxon>
    </lineage>
</organism>
<keyword evidence="3" id="KW-0378">Hydrolase</keyword>
<dbReference type="EMBL" id="CP114202">
    <property type="protein sequence ID" value="WAT94883.1"/>
    <property type="molecule type" value="Genomic_DNA"/>
</dbReference>
<dbReference type="Pfam" id="PF13392">
    <property type="entry name" value="HNH_3"/>
    <property type="match status" value="1"/>
</dbReference>
<evidence type="ECO:0000313" key="5">
    <source>
        <dbReference type="Proteomes" id="UP001210609"/>
    </source>
</evidence>
<dbReference type="GO" id="GO:0004519">
    <property type="term" value="F:endonuclease activity"/>
    <property type="evidence" value="ECO:0007669"/>
    <property type="project" value="UniProtKB-KW"/>
</dbReference>
<name>A0A640TA32_STRNI</name>
<dbReference type="EMBL" id="BLIP01000001">
    <property type="protein sequence ID" value="GFE20030.1"/>
    <property type="molecule type" value="Genomic_DNA"/>
</dbReference>
<reference evidence="3 5" key="2">
    <citation type="submission" date="2022-12" db="EMBL/GenBank/DDBJ databases">
        <authorList>
            <person name="Ruckert C."/>
            <person name="Busche T."/>
            <person name="Kalinowski J."/>
            <person name="Wittmann C."/>
        </authorList>
    </citation>
    <scope>NUCLEOTIDE SEQUENCE [LARGE SCALE GENOMIC DNA]</scope>
    <source>
        <strain evidence="3 5">DSM 40555</strain>
    </source>
</reference>
<feature type="domain" description="HNH nuclease" evidence="1">
    <location>
        <begin position="184"/>
        <end position="223"/>
    </location>
</feature>
<protein>
    <submittedName>
        <fullName evidence="3">HNH endonuclease</fullName>
    </submittedName>
</protein>
<keyword evidence="3" id="KW-0540">Nuclease</keyword>
<evidence type="ECO:0000259" key="1">
    <source>
        <dbReference type="Pfam" id="PF13392"/>
    </source>
</evidence>
<dbReference type="Proteomes" id="UP000429552">
    <property type="component" value="Unassembled WGS sequence"/>
</dbReference>
<reference evidence="2 4" key="1">
    <citation type="submission" date="2019-12" db="EMBL/GenBank/DDBJ databases">
        <title>Whole genome shotgun sequence of Streptomyces libani subsp. libani NBRC 13452.</title>
        <authorList>
            <person name="Ichikawa N."/>
            <person name="Kimura A."/>
            <person name="Kitahashi Y."/>
            <person name="Komaki H."/>
            <person name="Tamura T."/>
        </authorList>
    </citation>
    <scope>NUCLEOTIDE SEQUENCE [LARGE SCALE GENOMIC DNA]</scope>
    <source>
        <strain evidence="2 4">NBRC 13452</strain>
    </source>
</reference>
<evidence type="ECO:0000313" key="3">
    <source>
        <dbReference type="EMBL" id="WAT94883.1"/>
    </source>
</evidence>
<dbReference type="InterPro" id="IPR003615">
    <property type="entry name" value="HNH_nuc"/>
</dbReference>
<gene>
    <name evidence="2" type="ORF">Sliba_04830</name>
    <name evidence="3" type="ORF">STRLI_000555</name>
</gene>
<evidence type="ECO:0000313" key="2">
    <source>
        <dbReference type="EMBL" id="GFE20030.1"/>
    </source>
</evidence>
<evidence type="ECO:0000313" key="4">
    <source>
        <dbReference type="Proteomes" id="UP000429552"/>
    </source>
</evidence>